<proteinExistence type="predicted"/>
<evidence type="ECO:0000313" key="4">
    <source>
        <dbReference type="Proteomes" id="UP000230066"/>
    </source>
</evidence>
<dbReference type="AlphaFoldDB" id="A0A4E0RBD1"/>
<dbReference type="Gene3D" id="3.40.50.410">
    <property type="entry name" value="von Willebrand factor, type A domain"/>
    <property type="match status" value="1"/>
</dbReference>
<evidence type="ECO:0000313" key="3">
    <source>
        <dbReference type="EMBL" id="THD23734.1"/>
    </source>
</evidence>
<comment type="caution">
    <text evidence="3">The sequence shown here is derived from an EMBL/GenBank/DDBJ whole genome shotgun (WGS) entry which is preliminary data.</text>
</comment>
<accession>A0A4E0RBD1</accession>
<evidence type="ECO:0000256" key="1">
    <source>
        <dbReference type="SAM" id="MobiDB-lite"/>
    </source>
</evidence>
<dbReference type="PANTHER" id="PTHR46478:SF1">
    <property type="entry name" value="VON WILLEBRAND FACTOR A DOMAIN-CONTAINING PROTEIN 3A"/>
    <property type="match status" value="1"/>
</dbReference>
<feature type="domain" description="VWFA" evidence="2">
    <location>
        <begin position="160"/>
        <end position="248"/>
    </location>
</feature>
<organism evidence="3 4">
    <name type="scientific">Fasciola hepatica</name>
    <name type="common">Liver fluke</name>
    <dbReference type="NCBI Taxonomy" id="6192"/>
    <lineage>
        <taxon>Eukaryota</taxon>
        <taxon>Metazoa</taxon>
        <taxon>Spiralia</taxon>
        <taxon>Lophotrochozoa</taxon>
        <taxon>Platyhelminthes</taxon>
        <taxon>Trematoda</taxon>
        <taxon>Digenea</taxon>
        <taxon>Plagiorchiida</taxon>
        <taxon>Echinostomata</taxon>
        <taxon>Echinostomatoidea</taxon>
        <taxon>Fasciolidae</taxon>
        <taxon>Fasciola</taxon>
    </lineage>
</organism>
<dbReference type="Proteomes" id="UP000230066">
    <property type="component" value="Unassembled WGS sequence"/>
</dbReference>
<name>A0A4E0RBD1_FASHE</name>
<feature type="compositionally biased region" description="Polar residues" evidence="1">
    <location>
        <begin position="1"/>
        <end position="12"/>
    </location>
</feature>
<dbReference type="PANTHER" id="PTHR46478">
    <property type="entry name" value="VON WILLEBRAND FACTOR A DOMAIN-CONTAINING PROTEIN 3A"/>
    <property type="match status" value="1"/>
</dbReference>
<dbReference type="CDD" id="cd00198">
    <property type="entry name" value="vWFA"/>
    <property type="match status" value="1"/>
</dbReference>
<sequence>MQQALESAQASARSPIHHLPQPPDAHILHGPLILPKLDAENRSLEHLCKPGWSTSKDWLERQGLNARKLGLFQILSTNAYSQVTGYIPSIKRTVSAQIHEQCMVQMRWLDGTIKNVHVDHAQLFEYQKQLTSVVSLLEKRVHWLTKESRGYFGCVVEPHVVIMVDLSKHNAFYLVHIQYCLRHVLEQQISEQSTFNLIAIGTTVRAFRPNRVPVTATNLQAAWNWFRELSCMGTRNILAGLRSIANSTEGRFHWFRETGIIESDDIRVLLDEIDCAVEYSQQCRSLVDSVQAKSVRDDDDERSSDYPGSPIRINRMVSTEKTNKGNKSIAPRLNALANSRKLLIQCRIARANNPVPSKALAWSRGVSSTSANSSRGADPMQPVGSVRLTTRDWLRKYSLRSLGLTLLQLVSSAACRHEIAYVNPIRSHVEARYCTGLFPIVNVAGTLRHLQYTHSELELFKKEVKKALRRYVQRLNWLVSGSRRYFGVIAEQCVVILLDISGSMEPRLNELKYQVKCLVWEQLFKKNIVFNLIAFNSELADWQSTGPTVPDETACHDAVAWVEQLEAYGGTETAEAVCRALHHLNLVDPKTGVCPGTRRPTWITPAPTVNKTQAVSKGIYLFTDGKPDASCKSVLKTIHDAWALNAQMESDAKEKDDKLTANNNATFGGKRSKKNKKRTMNVLDGPLIHTISFTQDETAGNFLRKLARMTGGRYHPVLNEATCYSLKQRALSLDTKTESETHSGTRPGIMGSTELPNTGGDDLDGLIREINGTLEIVEKTQYFQHIYSETKSHPRGQSVEEK</sequence>
<dbReference type="Pfam" id="PF13768">
    <property type="entry name" value="VWA_3"/>
    <property type="match status" value="2"/>
</dbReference>
<keyword evidence="4" id="KW-1185">Reference proteome</keyword>
<gene>
    <name evidence="3" type="ORF">D915_005693</name>
</gene>
<feature type="region of interest" description="Disordered" evidence="1">
    <location>
        <begin position="1"/>
        <end position="21"/>
    </location>
</feature>
<feature type="region of interest" description="Disordered" evidence="1">
    <location>
        <begin position="734"/>
        <end position="763"/>
    </location>
</feature>
<feature type="domain" description="VWFA" evidence="2">
    <location>
        <begin position="494"/>
        <end position="641"/>
    </location>
</feature>
<dbReference type="InterPro" id="IPR036465">
    <property type="entry name" value="vWFA_dom_sf"/>
</dbReference>
<reference evidence="3" key="1">
    <citation type="submission" date="2019-03" db="EMBL/GenBank/DDBJ databases">
        <title>Improved annotation for the trematode Fasciola hepatica.</title>
        <authorList>
            <person name="Choi Y.-J."/>
            <person name="Martin J."/>
            <person name="Mitreva M."/>
        </authorList>
    </citation>
    <scope>NUCLEOTIDE SEQUENCE [LARGE SCALE GENOMIC DNA]</scope>
</reference>
<dbReference type="InterPro" id="IPR002035">
    <property type="entry name" value="VWF_A"/>
</dbReference>
<dbReference type="SUPFAM" id="SSF53300">
    <property type="entry name" value="vWA-like"/>
    <property type="match status" value="1"/>
</dbReference>
<feature type="region of interest" description="Disordered" evidence="1">
    <location>
        <begin position="654"/>
        <end position="673"/>
    </location>
</feature>
<evidence type="ECO:0000259" key="2">
    <source>
        <dbReference type="Pfam" id="PF13768"/>
    </source>
</evidence>
<dbReference type="EMBL" id="JXXN02001978">
    <property type="protein sequence ID" value="THD23734.1"/>
    <property type="molecule type" value="Genomic_DNA"/>
</dbReference>
<protein>
    <recommendedName>
        <fullName evidence="2">VWFA domain-containing protein</fullName>
    </recommendedName>
</protein>